<evidence type="ECO:0000313" key="1">
    <source>
        <dbReference type="EMBL" id="EUC62126.1"/>
    </source>
</evidence>
<sequence length="287" mass="32200">MLHTGTAGASNGPVIPNRATTTAAIPVMAIKKRSARAIHRTYLHEKRQALNSKLVAVRQKFENEVNKLGKEYHKSTREIKTRALLRNKHGIVKRKVNSYNAYRHMQSKARKAAMQSSSFTAAQELDTIAYRDADPEDVSKARNEFEAEKEQRSGYVHKTLKGRAQHSDKVIRGIDQAIKELNFSCGVESICIFVNGSNRDHSLLQAAYTSKGLEFLEGPLKKNLGNVLQDFQTFAQGGTEDIARSHRELQKQLRDQVSARLLSSLPLFTNGSLKAISSNVYKLYMTQ</sequence>
<reference evidence="2" key="1">
    <citation type="journal article" date="2014" name="Genome Announc.">
        <title>Draft genome sequence of the plant-pathogenic soil fungus Rhizoctonia solani anastomosis group 3 strain Rhs1AP.</title>
        <authorList>
            <person name="Cubeta M.A."/>
            <person name="Thomas E."/>
            <person name="Dean R.A."/>
            <person name="Jabaji S."/>
            <person name="Neate S.M."/>
            <person name="Tavantzis S."/>
            <person name="Toda T."/>
            <person name="Vilgalys R."/>
            <person name="Bharathan N."/>
            <person name="Fedorova-Abrams N."/>
            <person name="Pakala S.B."/>
            <person name="Pakala S.M."/>
            <person name="Zafar N."/>
            <person name="Joardar V."/>
            <person name="Losada L."/>
            <person name="Nierman W.C."/>
        </authorList>
    </citation>
    <scope>NUCLEOTIDE SEQUENCE [LARGE SCALE GENOMIC DNA]</scope>
    <source>
        <strain evidence="2">AG-3</strain>
    </source>
</reference>
<name>X8JFP4_9AGAM</name>
<gene>
    <name evidence="1" type="ORF">RSOL_413370</name>
</gene>
<protein>
    <submittedName>
        <fullName evidence="1">Uncharacterized protein</fullName>
    </submittedName>
</protein>
<organism evidence="1 2">
    <name type="scientific">Rhizoctonia solani AG-3 Rhs1AP</name>
    <dbReference type="NCBI Taxonomy" id="1086054"/>
    <lineage>
        <taxon>Eukaryota</taxon>
        <taxon>Fungi</taxon>
        <taxon>Dikarya</taxon>
        <taxon>Basidiomycota</taxon>
        <taxon>Agaricomycotina</taxon>
        <taxon>Agaricomycetes</taxon>
        <taxon>Cantharellales</taxon>
        <taxon>Ceratobasidiaceae</taxon>
        <taxon>Rhizoctonia</taxon>
    </lineage>
</organism>
<proteinExistence type="predicted"/>
<dbReference type="EMBL" id="JATN01000318">
    <property type="protein sequence ID" value="EUC62126.1"/>
    <property type="molecule type" value="Genomic_DNA"/>
</dbReference>
<feature type="non-terminal residue" evidence="1">
    <location>
        <position position="287"/>
    </location>
</feature>
<evidence type="ECO:0000313" key="2">
    <source>
        <dbReference type="Proteomes" id="UP000030108"/>
    </source>
</evidence>
<dbReference type="Proteomes" id="UP000030108">
    <property type="component" value="Unassembled WGS sequence"/>
</dbReference>
<comment type="caution">
    <text evidence="1">The sequence shown here is derived from an EMBL/GenBank/DDBJ whole genome shotgun (WGS) entry which is preliminary data.</text>
</comment>
<dbReference type="AlphaFoldDB" id="X8JFP4"/>
<accession>X8JFP4</accession>